<sequence length="160" mass="16983">MHSSVVVTALSSGTEGLRALSVAMVGRDLCPSKASVEWCQHRALRRGPLSSLCSGSSPRIPALARHISVPPLPPSASMASQSHHQLHFVLFPLMCPGHFIPMVDMAKLLAQNGVAVTVITTPLIAARFCQTINRAHCLWPPPPAPPPSIPIRGRRLAGGV</sequence>
<gene>
    <name evidence="1" type="ORF">Acr_08g0016880</name>
</gene>
<keyword evidence="1" id="KW-0808">Transferase</keyword>
<dbReference type="SUPFAM" id="SSF53756">
    <property type="entry name" value="UDP-Glycosyltransferase/glycogen phosphorylase"/>
    <property type="match status" value="1"/>
</dbReference>
<proteinExistence type="predicted"/>
<comment type="caution">
    <text evidence="1">The sequence shown here is derived from an EMBL/GenBank/DDBJ whole genome shotgun (WGS) entry which is preliminary data.</text>
</comment>
<dbReference type="EMBL" id="BJWL01000008">
    <property type="protein sequence ID" value="GFY93292.1"/>
    <property type="molecule type" value="Genomic_DNA"/>
</dbReference>
<organism evidence="1 2">
    <name type="scientific">Actinidia rufa</name>
    <dbReference type="NCBI Taxonomy" id="165716"/>
    <lineage>
        <taxon>Eukaryota</taxon>
        <taxon>Viridiplantae</taxon>
        <taxon>Streptophyta</taxon>
        <taxon>Embryophyta</taxon>
        <taxon>Tracheophyta</taxon>
        <taxon>Spermatophyta</taxon>
        <taxon>Magnoliopsida</taxon>
        <taxon>eudicotyledons</taxon>
        <taxon>Gunneridae</taxon>
        <taxon>Pentapetalae</taxon>
        <taxon>asterids</taxon>
        <taxon>Ericales</taxon>
        <taxon>Actinidiaceae</taxon>
        <taxon>Actinidia</taxon>
    </lineage>
</organism>
<protein>
    <submittedName>
        <fullName evidence="1">UDP-glucosyl transferase 73C2</fullName>
    </submittedName>
</protein>
<evidence type="ECO:0000313" key="1">
    <source>
        <dbReference type="EMBL" id="GFY93292.1"/>
    </source>
</evidence>
<keyword evidence="2" id="KW-1185">Reference proteome</keyword>
<accession>A0A7J0F3N1</accession>
<reference evidence="1 2" key="1">
    <citation type="submission" date="2019-07" db="EMBL/GenBank/DDBJ databases">
        <title>De Novo Assembly of kiwifruit Actinidia rufa.</title>
        <authorList>
            <person name="Sugita-Konishi S."/>
            <person name="Sato K."/>
            <person name="Mori E."/>
            <person name="Abe Y."/>
            <person name="Kisaki G."/>
            <person name="Hamano K."/>
            <person name="Suezawa K."/>
            <person name="Otani M."/>
            <person name="Fukuda T."/>
            <person name="Manabe T."/>
            <person name="Gomi K."/>
            <person name="Tabuchi M."/>
            <person name="Akimitsu K."/>
            <person name="Kataoka I."/>
        </authorList>
    </citation>
    <scope>NUCLEOTIDE SEQUENCE [LARGE SCALE GENOMIC DNA]</scope>
    <source>
        <strain evidence="2">cv. Fuchu</strain>
    </source>
</reference>
<dbReference type="Proteomes" id="UP000585474">
    <property type="component" value="Unassembled WGS sequence"/>
</dbReference>
<dbReference type="AlphaFoldDB" id="A0A7J0F3N1"/>
<dbReference type="GO" id="GO:0016740">
    <property type="term" value="F:transferase activity"/>
    <property type="evidence" value="ECO:0007669"/>
    <property type="project" value="UniProtKB-KW"/>
</dbReference>
<evidence type="ECO:0000313" key="2">
    <source>
        <dbReference type="Proteomes" id="UP000585474"/>
    </source>
</evidence>
<name>A0A7J0F3N1_9ERIC</name>
<dbReference type="OrthoDB" id="5835829at2759"/>
<dbReference type="Gene3D" id="3.40.50.2000">
    <property type="entry name" value="Glycogen Phosphorylase B"/>
    <property type="match status" value="1"/>
</dbReference>